<feature type="compositionally biased region" description="Polar residues" evidence="1">
    <location>
        <begin position="85"/>
        <end position="110"/>
    </location>
</feature>
<dbReference type="EMBL" id="JAPZBU010000005">
    <property type="protein sequence ID" value="KAJ5404076.1"/>
    <property type="molecule type" value="Genomic_DNA"/>
</dbReference>
<dbReference type="RefSeq" id="XP_056491318.1">
    <property type="nucleotide sequence ID" value="XM_056628584.1"/>
</dbReference>
<dbReference type="Pfam" id="PF25871">
    <property type="entry name" value="HTH_76"/>
    <property type="match status" value="1"/>
</dbReference>
<feature type="region of interest" description="Disordered" evidence="1">
    <location>
        <begin position="141"/>
        <end position="182"/>
    </location>
</feature>
<feature type="compositionally biased region" description="Low complexity" evidence="1">
    <location>
        <begin position="164"/>
        <end position="182"/>
    </location>
</feature>
<sequence length="182" mass="19604">MTTEIFKRLQSYNFQDDAEFATGLAIILGHPETPASEAEMNREDDLVLQAKCFFFSRKENISPPINFAAYKAWLASPTASATATQQESGSDLNTGLSQPQSSAESGTASSEPAYPTSFAHIVELITTGQPIPGIEEIPDTVLEGHDLATEKPRRRKPWEKDDVTAAPASAPTDETTTTTGAV</sequence>
<evidence type="ECO:0000259" key="3">
    <source>
        <dbReference type="Pfam" id="PF25871"/>
    </source>
</evidence>
<dbReference type="GeneID" id="81367564"/>
<reference evidence="4" key="2">
    <citation type="journal article" date="2023" name="IMA Fungus">
        <title>Comparative genomic study of the Penicillium genus elucidates a diverse pangenome and 15 lateral gene transfer events.</title>
        <authorList>
            <person name="Petersen C."/>
            <person name="Sorensen T."/>
            <person name="Nielsen M.R."/>
            <person name="Sondergaard T.E."/>
            <person name="Sorensen J.L."/>
            <person name="Fitzpatrick D.A."/>
            <person name="Frisvad J.C."/>
            <person name="Nielsen K.L."/>
        </authorList>
    </citation>
    <scope>NUCLEOTIDE SEQUENCE</scope>
    <source>
        <strain evidence="4">IBT 29677</strain>
    </source>
</reference>
<keyword evidence="5" id="KW-1185">Reference proteome</keyword>
<feature type="domain" description="Peroxisomal membrane protein PEX14-like KPWE" evidence="2">
    <location>
        <begin position="114"/>
        <end position="160"/>
    </location>
</feature>
<protein>
    <submittedName>
        <fullName evidence="4">Uncharacterized protein</fullName>
    </submittedName>
</protein>
<accession>A0A9W9W698</accession>
<organism evidence="4 5">
    <name type="scientific">Penicillium cosmopolitanum</name>
    <dbReference type="NCBI Taxonomy" id="1131564"/>
    <lineage>
        <taxon>Eukaryota</taxon>
        <taxon>Fungi</taxon>
        <taxon>Dikarya</taxon>
        <taxon>Ascomycota</taxon>
        <taxon>Pezizomycotina</taxon>
        <taxon>Eurotiomycetes</taxon>
        <taxon>Eurotiomycetidae</taxon>
        <taxon>Eurotiales</taxon>
        <taxon>Aspergillaceae</taxon>
        <taxon>Penicillium</taxon>
    </lineage>
</organism>
<dbReference type="PANTHER" id="PTHR36855:SF1">
    <property type="entry name" value="PEROXISOME MEMBRANE ANCHOR PROTEIN PEX14P N-TERMINAL DOMAIN-CONTAINING PROTEIN"/>
    <property type="match status" value="1"/>
</dbReference>
<proteinExistence type="predicted"/>
<dbReference type="Pfam" id="PF17733">
    <property type="entry name" value="KPWE_dom"/>
    <property type="match status" value="1"/>
</dbReference>
<dbReference type="PANTHER" id="PTHR36855">
    <property type="entry name" value="CHROMOSOME 10, WHOLE GENOME SHOTGUN SEQUENCE"/>
    <property type="match status" value="1"/>
</dbReference>
<evidence type="ECO:0000259" key="2">
    <source>
        <dbReference type="Pfam" id="PF17733"/>
    </source>
</evidence>
<name>A0A9W9W698_9EURO</name>
<dbReference type="InterPro" id="IPR058841">
    <property type="entry name" value="HTH_76"/>
</dbReference>
<dbReference type="InterPro" id="IPR040554">
    <property type="entry name" value="KPWE_PEX14_dom"/>
</dbReference>
<reference evidence="4" key="1">
    <citation type="submission" date="2022-12" db="EMBL/GenBank/DDBJ databases">
        <authorList>
            <person name="Petersen C."/>
        </authorList>
    </citation>
    <scope>NUCLEOTIDE SEQUENCE</scope>
    <source>
        <strain evidence="4">IBT 29677</strain>
    </source>
</reference>
<gene>
    <name evidence="4" type="ORF">N7509_003947</name>
</gene>
<dbReference type="OrthoDB" id="9936937at2759"/>
<comment type="caution">
    <text evidence="4">The sequence shown here is derived from an EMBL/GenBank/DDBJ whole genome shotgun (WGS) entry which is preliminary data.</text>
</comment>
<evidence type="ECO:0000313" key="4">
    <source>
        <dbReference type="EMBL" id="KAJ5404076.1"/>
    </source>
</evidence>
<dbReference type="AlphaFoldDB" id="A0A9W9W698"/>
<evidence type="ECO:0000256" key="1">
    <source>
        <dbReference type="SAM" id="MobiDB-lite"/>
    </source>
</evidence>
<feature type="domain" description="PEX14-like helix-turn-helix" evidence="3">
    <location>
        <begin position="4"/>
        <end position="76"/>
    </location>
</feature>
<dbReference type="Proteomes" id="UP001147747">
    <property type="component" value="Unassembled WGS sequence"/>
</dbReference>
<feature type="region of interest" description="Disordered" evidence="1">
    <location>
        <begin position="82"/>
        <end position="113"/>
    </location>
</feature>
<feature type="compositionally biased region" description="Basic and acidic residues" evidence="1">
    <location>
        <begin position="142"/>
        <end position="151"/>
    </location>
</feature>
<evidence type="ECO:0000313" key="5">
    <source>
        <dbReference type="Proteomes" id="UP001147747"/>
    </source>
</evidence>